<keyword evidence="3" id="KW-1185">Reference proteome</keyword>
<name>A0ABP9D6X5_9BACT</name>
<gene>
    <name evidence="2" type="ORF">GCM10023331_17270</name>
</gene>
<evidence type="ECO:0000256" key="1">
    <source>
        <dbReference type="SAM" id="MobiDB-lite"/>
    </source>
</evidence>
<sequence>MKLISKLLPFIAFLINNCWEVDRTSGRKNQSYTNETNKQNDDNPLGLPDGLRPECPREGDYD</sequence>
<evidence type="ECO:0000313" key="3">
    <source>
        <dbReference type="Proteomes" id="UP001500298"/>
    </source>
</evidence>
<feature type="compositionally biased region" description="Basic and acidic residues" evidence="1">
    <location>
        <begin position="51"/>
        <end position="62"/>
    </location>
</feature>
<dbReference type="EMBL" id="BAABJX010000026">
    <property type="protein sequence ID" value="GAA4832608.1"/>
    <property type="molecule type" value="Genomic_DNA"/>
</dbReference>
<evidence type="ECO:0008006" key="4">
    <source>
        <dbReference type="Google" id="ProtNLM"/>
    </source>
</evidence>
<organism evidence="2 3">
    <name type="scientific">Algivirga pacifica</name>
    <dbReference type="NCBI Taxonomy" id="1162670"/>
    <lineage>
        <taxon>Bacteria</taxon>
        <taxon>Pseudomonadati</taxon>
        <taxon>Bacteroidota</taxon>
        <taxon>Cytophagia</taxon>
        <taxon>Cytophagales</taxon>
        <taxon>Flammeovirgaceae</taxon>
        <taxon>Algivirga</taxon>
    </lineage>
</organism>
<protein>
    <recommendedName>
        <fullName evidence="4">Lipoprotein</fullName>
    </recommendedName>
</protein>
<proteinExistence type="predicted"/>
<feature type="region of interest" description="Disordered" evidence="1">
    <location>
        <begin position="28"/>
        <end position="62"/>
    </location>
</feature>
<accession>A0ABP9D6X5</accession>
<reference evidence="3" key="1">
    <citation type="journal article" date="2019" name="Int. J. Syst. Evol. Microbiol.">
        <title>The Global Catalogue of Microorganisms (GCM) 10K type strain sequencing project: providing services to taxonomists for standard genome sequencing and annotation.</title>
        <authorList>
            <consortium name="The Broad Institute Genomics Platform"/>
            <consortium name="The Broad Institute Genome Sequencing Center for Infectious Disease"/>
            <person name="Wu L."/>
            <person name="Ma J."/>
        </authorList>
    </citation>
    <scope>NUCLEOTIDE SEQUENCE [LARGE SCALE GENOMIC DNA]</scope>
    <source>
        <strain evidence="3">JCM 18326</strain>
    </source>
</reference>
<feature type="compositionally biased region" description="Polar residues" evidence="1">
    <location>
        <begin position="28"/>
        <end position="37"/>
    </location>
</feature>
<evidence type="ECO:0000313" key="2">
    <source>
        <dbReference type="EMBL" id="GAA4832608.1"/>
    </source>
</evidence>
<dbReference type="Proteomes" id="UP001500298">
    <property type="component" value="Unassembled WGS sequence"/>
</dbReference>
<comment type="caution">
    <text evidence="2">The sequence shown here is derived from an EMBL/GenBank/DDBJ whole genome shotgun (WGS) entry which is preliminary data.</text>
</comment>